<dbReference type="InterPro" id="IPR044644">
    <property type="entry name" value="DinF-like"/>
</dbReference>
<dbReference type="RefSeq" id="WP_183528876.1">
    <property type="nucleotide sequence ID" value="NZ_JACIJM010000005.1"/>
</dbReference>
<evidence type="ECO:0000256" key="6">
    <source>
        <dbReference type="ARBA" id="ARBA00023136"/>
    </source>
</evidence>
<feature type="transmembrane region" description="Helical" evidence="7">
    <location>
        <begin position="240"/>
        <end position="259"/>
    </location>
</feature>
<feature type="transmembrane region" description="Helical" evidence="7">
    <location>
        <begin position="43"/>
        <end position="62"/>
    </location>
</feature>
<feature type="transmembrane region" description="Helical" evidence="7">
    <location>
        <begin position="385"/>
        <end position="404"/>
    </location>
</feature>
<comment type="subcellular location">
    <subcellularLocation>
        <location evidence="1">Membrane</location>
        <topology evidence="1">Multi-pass membrane protein</topology>
    </subcellularLocation>
</comment>
<evidence type="ECO:0000256" key="1">
    <source>
        <dbReference type="ARBA" id="ARBA00004141"/>
    </source>
</evidence>
<dbReference type="GO" id="GO:0005886">
    <property type="term" value="C:plasma membrane"/>
    <property type="evidence" value="ECO:0007669"/>
    <property type="project" value="TreeGrafter"/>
</dbReference>
<dbReference type="GO" id="GO:0042910">
    <property type="term" value="F:xenobiotic transmembrane transporter activity"/>
    <property type="evidence" value="ECO:0007669"/>
    <property type="project" value="InterPro"/>
</dbReference>
<evidence type="ECO:0000256" key="2">
    <source>
        <dbReference type="ARBA" id="ARBA00010199"/>
    </source>
</evidence>
<keyword evidence="9" id="KW-1185">Reference proteome</keyword>
<dbReference type="Proteomes" id="UP000535415">
    <property type="component" value="Unassembled WGS sequence"/>
</dbReference>
<evidence type="ECO:0000256" key="5">
    <source>
        <dbReference type="ARBA" id="ARBA00022989"/>
    </source>
</evidence>
<evidence type="ECO:0000313" key="9">
    <source>
        <dbReference type="Proteomes" id="UP000535415"/>
    </source>
</evidence>
<feature type="transmembrane region" description="Helical" evidence="7">
    <location>
        <begin position="92"/>
        <end position="112"/>
    </location>
</feature>
<keyword evidence="5 7" id="KW-1133">Transmembrane helix</keyword>
<gene>
    <name evidence="8" type="ORF">FHS72_002160</name>
</gene>
<dbReference type="InterPro" id="IPR002528">
    <property type="entry name" value="MATE_fam"/>
</dbReference>
<feature type="transmembrane region" description="Helical" evidence="7">
    <location>
        <begin position="271"/>
        <end position="290"/>
    </location>
</feature>
<dbReference type="PANTHER" id="PTHR43298:SF2">
    <property type="entry name" value="FMN_FAD EXPORTER YEEO-RELATED"/>
    <property type="match status" value="1"/>
</dbReference>
<keyword evidence="6 7" id="KW-0472">Membrane</keyword>
<feature type="transmembrane region" description="Helical" evidence="7">
    <location>
        <begin position="132"/>
        <end position="154"/>
    </location>
</feature>
<comment type="similarity">
    <text evidence="2">Belongs to the multi antimicrobial extrusion (MATE) (TC 2.A.66.1) family.</text>
</comment>
<dbReference type="CDD" id="cd13136">
    <property type="entry name" value="MATE_DinF_like"/>
    <property type="match status" value="1"/>
</dbReference>
<comment type="caution">
    <text evidence="8">The sequence shown here is derived from an EMBL/GenBank/DDBJ whole genome shotgun (WGS) entry which is preliminary data.</text>
</comment>
<proteinExistence type="inferred from homology"/>
<feature type="transmembrane region" description="Helical" evidence="7">
    <location>
        <begin position="189"/>
        <end position="209"/>
    </location>
</feature>
<keyword evidence="3" id="KW-0813">Transport</keyword>
<feature type="transmembrane region" description="Helical" evidence="7">
    <location>
        <begin position="310"/>
        <end position="332"/>
    </location>
</feature>
<organism evidence="8 9">
    <name type="scientific">Yoonia ponticola</name>
    <dbReference type="NCBI Taxonomy" id="1524255"/>
    <lineage>
        <taxon>Bacteria</taxon>
        <taxon>Pseudomonadati</taxon>
        <taxon>Pseudomonadota</taxon>
        <taxon>Alphaproteobacteria</taxon>
        <taxon>Rhodobacterales</taxon>
        <taxon>Paracoccaceae</taxon>
        <taxon>Yoonia</taxon>
    </lineage>
</organism>
<dbReference type="InterPro" id="IPR050222">
    <property type="entry name" value="MATE_MdtK"/>
</dbReference>
<reference evidence="8 9" key="1">
    <citation type="submission" date="2020-08" db="EMBL/GenBank/DDBJ databases">
        <title>Genomic Encyclopedia of Type Strains, Phase IV (KMG-IV): sequencing the most valuable type-strain genomes for metagenomic binning, comparative biology and taxonomic classification.</title>
        <authorList>
            <person name="Goeker M."/>
        </authorList>
    </citation>
    <scope>NUCLEOTIDE SEQUENCE [LARGE SCALE GENOMIC DNA]</scope>
    <source>
        <strain evidence="8 9">DSM 101064</strain>
    </source>
</reference>
<feature type="transmembrane region" description="Helical" evidence="7">
    <location>
        <begin position="12"/>
        <end position="31"/>
    </location>
</feature>
<protein>
    <submittedName>
        <fullName evidence="8">MATE family multidrug resistance protein</fullName>
    </submittedName>
</protein>
<dbReference type="PANTHER" id="PTHR43298">
    <property type="entry name" value="MULTIDRUG RESISTANCE PROTEIN NORM-RELATED"/>
    <property type="match status" value="1"/>
</dbReference>
<name>A0A7W9BM21_9RHOB</name>
<feature type="transmembrane region" description="Helical" evidence="7">
    <location>
        <begin position="410"/>
        <end position="428"/>
    </location>
</feature>
<dbReference type="GO" id="GO:0015297">
    <property type="term" value="F:antiporter activity"/>
    <property type="evidence" value="ECO:0007669"/>
    <property type="project" value="InterPro"/>
</dbReference>
<sequence>MKTGALTNRRILYIALPIVLSNATVPILGAVDTGVVGQLGDAVPIGAVGIGAIILTALYWVFGFLRMGTAGLAAQAHGAGDDAEVAALLSRALLIGATAGLAIIVLQIPLFYGAFSLSPASAEVESLARDYMAIRVWSAPATIALYGITGWLVAVERTKAILAIQVLMNGANIILDLIFVLGFDWGVSGVAWATFIAEWSGLALGLWLCRDAFMGTAWRDAARIFDRIRLKRMAIVNTDIMIRSVLLQAVFVSFLFWGADFGDVNLAANQILLQFLYITAYAQDGFAFAAESLVGQALGARRRAALRRAAILTCGWGTATGLFLTVCFALFGTTIIDTMTTAPDVQAAARVFLPYMIAAPLIGVAAWMLDGIFIGATRTTDMRNMMVVSAVVYFVCAFPLMALFGNHGLWVGLLLNFVVRGVTLALKYPALEASADA</sequence>
<dbReference type="Pfam" id="PF01554">
    <property type="entry name" value="MatE"/>
    <property type="match status" value="2"/>
</dbReference>
<dbReference type="NCBIfam" id="TIGR00797">
    <property type="entry name" value="matE"/>
    <property type="match status" value="1"/>
</dbReference>
<dbReference type="AlphaFoldDB" id="A0A7W9BM21"/>
<evidence type="ECO:0000256" key="7">
    <source>
        <dbReference type="SAM" id="Phobius"/>
    </source>
</evidence>
<evidence type="ECO:0000313" key="8">
    <source>
        <dbReference type="EMBL" id="MBB5722534.1"/>
    </source>
</evidence>
<dbReference type="EMBL" id="JACIJM010000005">
    <property type="protein sequence ID" value="MBB5722534.1"/>
    <property type="molecule type" value="Genomic_DNA"/>
</dbReference>
<feature type="transmembrane region" description="Helical" evidence="7">
    <location>
        <begin position="161"/>
        <end position="183"/>
    </location>
</feature>
<keyword evidence="4 7" id="KW-0812">Transmembrane</keyword>
<evidence type="ECO:0000256" key="3">
    <source>
        <dbReference type="ARBA" id="ARBA00022448"/>
    </source>
</evidence>
<evidence type="ECO:0000256" key="4">
    <source>
        <dbReference type="ARBA" id="ARBA00022692"/>
    </source>
</evidence>
<accession>A0A7W9BM21</accession>
<feature type="transmembrane region" description="Helical" evidence="7">
    <location>
        <begin position="352"/>
        <end position="373"/>
    </location>
</feature>